<dbReference type="OrthoDB" id="9808312at2"/>
<comment type="caution">
    <text evidence="7">The sequence shown here is derived from an EMBL/GenBank/DDBJ whole genome shotgun (WGS) entry which is preliminary data.</text>
</comment>
<keyword evidence="2 4" id="KW-0479">Metal-binding</keyword>
<evidence type="ECO:0000313" key="7">
    <source>
        <dbReference type="EMBL" id="OOG21226.1"/>
    </source>
</evidence>
<dbReference type="Proteomes" id="UP000189462">
    <property type="component" value="Unassembled WGS sequence"/>
</dbReference>
<sequence length="232" mass="25414">MIAMNHSRRAAGFAALAAAVLIVGGCAAPESAETDGKVDYTKMSAEELGEYLVMQSGSWDLKQEVQEGGTARERMTQDELQKVCSEARNQPSPEQAGQIIADARASITYPEGGIQLGDWRRGQDLSWGGFGFRIAHNPDDHSRRDPSGNCYNCHAMSPDRVGGTLGPSLTAYGKQRGNNEATRRFVWEMMYNPHAYFPCSNMPRMGAKGLLSHEAMMDIMAYVLHPDSPVNQ</sequence>
<dbReference type="NCBIfam" id="TIGR04485">
    <property type="entry name" value="thiosulf_SoxX"/>
    <property type="match status" value="1"/>
</dbReference>
<reference evidence="7 8" key="1">
    <citation type="submission" date="2017-02" db="EMBL/GenBank/DDBJ databases">
        <title>Genomic diversity within the haloalkaliphilic genus Thioalkalivibrio.</title>
        <authorList>
            <person name="Ahn A.-C."/>
            <person name="Meier-Kolthoff J."/>
            <person name="Overmars L."/>
            <person name="Richter M."/>
            <person name="Woyke T."/>
            <person name="Sorokin D.Y."/>
            <person name="Muyzer G."/>
        </authorList>
    </citation>
    <scope>NUCLEOTIDE SEQUENCE [LARGE SCALE GENOMIC DNA]</scope>
    <source>
        <strain evidence="7 8">ALJD</strain>
    </source>
</reference>
<dbReference type="SUPFAM" id="SSF46626">
    <property type="entry name" value="Cytochrome c"/>
    <property type="match status" value="1"/>
</dbReference>
<organism evidence="7 8">
    <name type="scientific">Thioalkalivibrio denitrificans</name>
    <dbReference type="NCBI Taxonomy" id="108003"/>
    <lineage>
        <taxon>Bacteria</taxon>
        <taxon>Pseudomonadati</taxon>
        <taxon>Pseudomonadota</taxon>
        <taxon>Gammaproteobacteria</taxon>
        <taxon>Chromatiales</taxon>
        <taxon>Ectothiorhodospiraceae</taxon>
        <taxon>Thioalkalivibrio</taxon>
    </lineage>
</organism>
<dbReference type="Gene3D" id="1.10.760.10">
    <property type="entry name" value="Cytochrome c-like domain"/>
    <property type="match status" value="1"/>
</dbReference>
<dbReference type="STRING" id="108003.B1C78_16430"/>
<evidence type="ECO:0000259" key="6">
    <source>
        <dbReference type="PROSITE" id="PS51007"/>
    </source>
</evidence>
<dbReference type="GO" id="GO:0046872">
    <property type="term" value="F:metal ion binding"/>
    <property type="evidence" value="ECO:0007669"/>
    <property type="project" value="UniProtKB-KW"/>
</dbReference>
<keyword evidence="5" id="KW-0732">Signal</keyword>
<evidence type="ECO:0000256" key="1">
    <source>
        <dbReference type="ARBA" id="ARBA00022617"/>
    </source>
</evidence>
<dbReference type="GO" id="GO:0020037">
    <property type="term" value="F:heme binding"/>
    <property type="evidence" value="ECO:0007669"/>
    <property type="project" value="InterPro"/>
</dbReference>
<keyword evidence="8" id="KW-1185">Reference proteome</keyword>
<evidence type="ECO:0000256" key="5">
    <source>
        <dbReference type="SAM" id="SignalP"/>
    </source>
</evidence>
<evidence type="ECO:0000313" key="8">
    <source>
        <dbReference type="Proteomes" id="UP000189462"/>
    </source>
</evidence>
<protein>
    <submittedName>
        <fullName evidence="7">Sulfur oxidation c-type cytochrome SoxX</fullName>
    </submittedName>
</protein>
<evidence type="ECO:0000256" key="3">
    <source>
        <dbReference type="ARBA" id="ARBA00023004"/>
    </source>
</evidence>
<name>A0A1V3N8U6_9GAMM</name>
<dbReference type="InterPro" id="IPR009056">
    <property type="entry name" value="Cyt_c-like_dom"/>
</dbReference>
<evidence type="ECO:0000256" key="2">
    <source>
        <dbReference type="ARBA" id="ARBA00022723"/>
    </source>
</evidence>
<feature type="chain" id="PRO_5012008050" evidence="5">
    <location>
        <begin position="33"/>
        <end position="232"/>
    </location>
</feature>
<dbReference type="GO" id="GO:0009055">
    <property type="term" value="F:electron transfer activity"/>
    <property type="evidence" value="ECO:0007669"/>
    <property type="project" value="InterPro"/>
</dbReference>
<keyword evidence="3 4" id="KW-0408">Iron</keyword>
<dbReference type="InterPro" id="IPR036909">
    <property type="entry name" value="Cyt_c-like_dom_sf"/>
</dbReference>
<feature type="signal peptide" evidence="5">
    <location>
        <begin position="1"/>
        <end position="32"/>
    </location>
</feature>
<accession>A0A1V3N8U6</accession>
<feature type="domain" description="Cytochrome c" evidence="6">
    <location>
        <begin position="123"/>
        <end position="227"/>
    </location>
</feature>
<dbReference type="PROSITE" id="PS51007">
    <property type="entry name" value="CYTC"/>
    <property type="match status" value="1"/>
</dbReference>
<proteinExistence type="predicted"/>
<dbReference type="InterPro" id="IPR030999">
    <property type="entry name" value="Thiosulf_SoxX"/>
</dbReference>
<dbReference type="RefSeq" id="WP_077280228.1">
    <property type="nucleotide sequence ID" value="NZ_MVBK01000133.1"/>
</dbReference>
<dbReference type="AlphaFoldDB" id="A0A1V3N8U6"/>
<evidence type="ECO:0000256" key="4">
    <source>
        <dbReference type="PROSITE-ProRule" id="PRU00433"/>
    </source>
</evidence>
<dbReference type="EMBL" id="MVBK01000133">
    <property type="protein sequence ID" value="OOG21226.1"/>
    <property type="molecule type" value="Genomic_DNA"/>
</dbReference>
<gene>
    <name evidence="7" type="ORF">B1C78_16430</name>
</gene>
<keyword evidence="1 4" id="KW-0349">Heme</keyword>